<protein>
    <submittedName>
        <fullName evidence="2">Thioester reductase domain-containing protein</fullName>
    </submittedName>
</protein>
<dbReference type="InterPro" id="IPR036291">
    <property type="entry name" value="NAD(P)-bd_dom_sf"/>
</dbReference>
<evidence type="ECO:0000313" key="2">
    <source>
        <dbReference type="EMBL" id="SFU23575.1"/>
    </source>
</evidence>
<dbReference type="PANTHER" id="PTHR43245">
    <property type="entry name" value="BIFUNCTIONAL POLYMYXIN RESISTANCE PROTEIN ARNA"/>
    <property type="match status" value="1"/>
</dbReference>
<dbReference type="InterPro" id="IPR013120">
    <property type="entry name" value="FAR_NAD-bd"/>
</dbReference>
<feature type="domain" description="Thioester reductase (TE)" evidence="1">
    <location>
        <begin position="32"/>
        <end position="263"/>
    </location>
</feature>
<proteinExistence type="predicted"/>
<gene>
    <name evidence="2" type="ORF">SAMN05192563_1021141</name>
</gene>
<sequence>MFAWQTPLSNAWQDSLVSSARAQAMGVDSVLLTGATGFIGGNLLVTLINAGLIERMVCLVRGVSVTDALARLRASAVRCGLPHARAQRITDRNVMVGELGSAFSEIDLARLGKASHVINCAGLASFSTHPQVLDTNVRDTLRFASRFVGSKTLRRFLHVSTAMACGTQCGANVQESPFGYGETRHLVPYTQSKREVERLLRSTYPRLPLVVVRPSSVVGHTVLGTLTSASLFWVFRVVHGARRFTARAMNRIDVVSADDCARALALLAMKPSLAFDTYHVSAGSEAPTIGQIISAMDEATGTSGSRYSMCRVRDFGKIAREVVGRDRCGSGRLIEHALRLYAGFAELDYAFDNRRLRDEIGFEPLPFTDYVSECVRTSRGVGIAEQMRWDFK</sequence>
<organism evidence="2 3">
    <name type="scientific">Paraburkholderia aspalathi</name>
    <dbReference type="NCBI Taxonomy" id="1324617"/>
    <lineage>
        <taxon>Bacteria</taxon>
        <taxon>Pseudomonadati</taxon>
        <taxon>Pseudomonadota</taxon>
        <taxon>Betaproteobacteria</taxon>
        <taxon>Burkholderiales</taxon>
        <taxon>Burkholderiaceae</taxon>
        <taxon>Paraburkholderia</taxon>
    </lineage>
</organism>
<evidence type="ECO:0000259" key="1">
    <source>
        <dbReference type="Pfam" id="PF07993"/>
    </source>
</evidence>
<dbReference type="Gene3D" id="3.40.50.720">
    <property type="entry name" value="NAD(P)-binding Rossmann-like Domain"/>
    <property type="match status" value="1"/>
</dbReference>
<name>A0A1I7EI74_9BURK</name>
<dbReference type="RefSeq" id="WP_093641047.1">
    <property type="nucleotide sequence ID" value="NZ_FPBH01000021.1"/>
</dbReference>
<dbReference type="OrthoDB" id="6286537at2"/>
<dbReference type="SUPFAM" id="SSF51735">
    <property type="entry name" value="NAD(P)-binding Rossmann-fold domains"/>
    <property type="match status" value="1"/>
</dbReference>
<dbReference type="InterPro" id="IPR050177">
    <property type="entry name" value="Lipid_A_modif_metabolic_enz"/>
</dbReference>
<dbReference type="Proteomes" id="UP000198844">
    <property type="component" value="Unassembled WGS sequence"/>
</dbReference>
<reference evidence="2 3" key="1">
    <citation type="submission" date="2016-10" db="EMBL/GenBank/DDBJ databases">
        <authorList>
            <person name="de Groot N.N."/>
        </authorList>
    </citation>
    <scope>NUCLEOTIDE SEQUENCE [LARGE SCALE GENOMIC DNA]</scope>
    <source>
        <strain evidence="2 3">LMG 27731</strain>
    </source>
</reference>
<dbReference type="Pfam" id="PF07993">
    <property type="entry name" value="NAD_binding_4"/>
    <property type="match status" value="1"/>
</dbReference>
<accession>A0A1I7EI74</accession>
<dbReference type="AlphaFoldDB" id="A0A1I7EI74"/>
<evidence type="ECO:0000313" key="3">
    <source>
        <dbReference type="Proteomes" id="UP000198844"/>
    </source>
</evidence>
<dbReference type="EMBL" id="FPBH01000021">
    <property type="protein sequence ID" value="SFU23575.1"/>
    <property type="molecule type" value="Genomic_DNA"/>
</dbReference>